<dbReference type="GeneID" id="5440949"/>
<dbReference type="CDD" id="cd18793">
    <property type="entry name" value="SF2_C_SNF"/>
    <property type="match status" value="1"/>
</dbReference>
<dbReference type="Pfam" id="PF00176">
    <property type="entry name" value="SNF2-rel_dom"/>
    <property type="match status" value="1"/>
</dbReference>
<dbReference type="OrthoDB" id="5399953at2759"/>
<dbReference type="InterPro" id="IPR001650">
    <property type="entry name" value="Helicase_C-like"/>
</dbReference>
<dbReference type="KEGG" id="bfu:BCIN_06g01540"/>
<evidence type="ECO:0000259" key="5">
    <source>
        <dbReference type="PROSITE" id="PS51192"/>
    </source>
</evidence>
<dbReference type="InterPro" id="IPR000330">
    <property type="entry name" value="SNF2_N"/>
</dbReference>
<dbReference type="RefSeq" id="XP_001560312.1">
    <property type="nucleotide sequence ID" value="XM_001560262.2"/>
</dbReference>
<dbReference type="GO" id="GO:0016787">
    <property type="term" value="F:hydrolase activity"/>
    <property type="evidence" value="ECO:0007669"/>
    <property type="project" value="UniProtKB-KW"/>
</dbReference>
<dbReference type="EMBL" id="CP009810">
    <property type="protein sequence ID" value="ATZ50661.1"/>
    <property type="molecule type" value="Genomic_DNA"/>
</dbReference>
<dbReference type="OMA" id="DEAQMVN"/>
<dbReference type="VEuPathDB" id="FungiDB:Bcin06g01540"/>
<feature type="compositionally biased region" description="Acidic residues" evidence="4">
    <location>
        <begin position="81"/>
        <end position="93"/>
    </location>
</feature>
<dbReference type="Gene3D" id="3.40.50.300">
    <property type="entry name" value="P-loop containing nucleotide triphosphate hydrolases"/>
    <property type="match status" value="1"/>
</dbReference>
<organism evidence="7 8">
    <name type="scientific">Botryotinia fuckeliana (strain B05.10)</name>
    <name type="common">Noble rot fungus</name>
    <name type="synonym">Botrytis cinerea</name>
    <dbReference type="NCBI Taxonomy" id="332648"/>
    <lineage>
        <taxon>Eukaryota</taxon>
        <taxon>Fungi</taxon>
        <taxon>Dikarya</taxon>
        <taxon>Ascomycota</taxon>
        <taxon>Pezizomycotina</taxon>
        <taxon>Leotiomycetes</taxon>
        <taxon>Helotiales</taxon>
        <taxon>Sclerotiniaceae</taxon>
        <taxon>Botrytis</taxon>
    </lineage>
</organism>
<gene>
    <name evidence="7" type="ORF">BCIN_06g01540</name>
</gene>
<dbReference type="PROSITE" id="PS51192">
    <property type="entry name" value="HELICASE_ATP_BIND_1"/>
    <property type="match status" value="1"/>
</dbReference>
<evidence type="ECO:0000259" key="6">
    <source>
        <dbReference type="PROSITE" id="PS51194"/>
    </source>
</evidence>
<keyword evidence="2" id="KW-0378">Hydrolase</keyword>
<evidence type="ECO:0000256" key="2">
    <source>
        <dbReference type="ARBA" id="ARBA00022801"/>
    </source>
</evidence>
<keyword evidence="3" id="KW-0067">ATP-binding</keyword>
<evidence type="ECO:0000313" key="8">
    <source>
        <dbReference type="Proteomes" id="UP000001798"/>
    </source>
</evidence>
<feature type="domain" description="Helicase ATP-binding" evidence="5">
    <location>
        <begin position="185"/>
        <end position="378"/>
    </location>
</feature>
<evidence type="ECO:0000256" key="1">
    <source>
        <dbReference type="ARBA" id="ARBA00022741"/>
    </source>
</evidence>
<dbReference type="PANTHER" id="PTHR45629">
    <property type="entry name" value="SNF2/RAD54 FAMILY MEMBER"/>
    <property type="match status" value="1"/>
</dbReference>
<dbReference type="PROSITE" id="PS51194">
    <property type="entry name" value="HELICASE_CTER"/>
    <property type="match status" value="1"/>
</dbReference>
<dbReference type="InterPro" id="IPR050496">
    <property type="entry name" value="SNF2_RAD54_helicase_repair"/>
</dbReference>
<dbReference type="PANTHER" id="PTHR45629:SF7">
    <property type="entry name" value="DNA EXCISION REPAIR PROTEIN ERCC-6-RELATED"/>
    <property type="match status" value="1"/>
</dbReference>
<feature type="region of interest" description="Disordered" evidence="4">
    <location>
        <begin position="49"/>
        <end position="124"/>
    </location>
</feature>
<dbReference type="AlphaFoldDB" id="A0A384JJN0"/>
<proteinExistence type="predicted"/>
<sequence>MSLSKKQKALLKQIEEITINAAGILTLEKVEETSKLFVKDLRPGRGLIGTKEEEETFGARKIPSAKLPTEQSSSQVAHNDGEEDEDAVSDIDNVEQGHRPYKPNRPPSSVESEGEEIEEEEEETARFDDKHVLVNGIVFGLWDYLGFGYMDHIMELYGVEPIQQPPNMNIVLHDYQRKIVAQTLFSLNSPFRGFMNGSAMGLGKTIEAIVTMYHMKDEPGMSYVVCPAALCPQWVKAINSSWKEGHGLTAFHLHDSSLTAHDVQGMGCHVLVMSYNFVETNKRKPKNFAGDIALYANDGKATRPKRPTTSIQSDMWHEINLQPKLLVLDEAQMVNKPALAWARALMALKAKRVLVMSGTLPHNRWTDIFGYLNFLKGHPFNTQREFLRVFGLPGERNTSARKLACLSRFMQAFTIVHPSSILNLPPMSSFRISFNLHPQEAVAVKEFVFEYKKCAIGKPDVVIDGGDKEQGLGLFTYAIQAQVKAGHPMMGEYLAERWQRLHHLESLHFKVFSGEELDDQKPEERKDWLKRVKRRPNIVKESGRLSKLMELYRHLTITYPERKMVMFSCFLKFLDVVEEGLLRDYKIQPLRYDGTTPTDQRPKIEEAYGESKSNVPLLMTAGSSSIGLNITSASIVIMCEPWWNRNLEKQAIARVYRQGQQKNVLLYRFFGLNSEIDQEVLSVAEAKVAVNEDLMKVLITKHNEQPKFDDILTTPPVPHVEFPETAPIRK</sequence>
<dbReference type="InterPro" id="IPR014001">
    <property type="entry name" value="Helicase_ATP-bd"/>
</dbReference>
<accession>A0A384JJN0</accession>
<evidence type="ECO:0000256" key="3">
    <source>
        <dbReference type="ARBA" id="ARBA00022840"/>
    </source>
</evidence>
<dbReference type="SMART" id="SM00490">
    <property type="entry name" value="HELICc"/>
    <property type="match status" value="1"/>
</dbReference>
<dbReference type="InterPro" id="IPR049730">
    <property type="entry name" value="SNF2/RAD54-like_C"/>
</dbReference>
<keyword evidence="8" id="KW-1185">Reference proteome</keyword>
<dbReference type="GO" id="GO:0005524">
    <property type="term" value="F:ATP binding"/>
    <property type="evidence" value="ECO:0007669"/>
    <property type="project" value="InterPro"/>
</dbReference>
<reference evidence="7 8" key="3">
    <citation type="journal article" date="2017" name="Mol. Plant Pathol.">
        <title>A gapless genome sequence of the fungus Botrytis cinerea.</title>
        <authorList>
            <person name="Van Kan J.A."/>
            <person name="Stassen J.H."/>
            <person name="Mosbach A."/>
            <person name="Van Der Lee T.A."/>
            <person name="Faino L."/>
            <person name="Farmer A.D."/>
            <person name="Papasotiriou D.G."/>
            <person name="Zhou S."/>
            <person name="Seidl M.F."/>
            <person name="Cottam E."/>
            <person name="Edel D."/>
            <person name="Hahn M."/>
            <person name="Schwartz D.C."/>
            <person name="Dietrich R.A."/>
            <person name="Widdison S."/>
            <person name="Scalliet G."/>
        </authorList>
    </citation>
    <scope>NUCLEOTIDE SEQUENCE [LARGE SCALE GENOMIC DNA]</scope>
    <source>
        <strain evidence="7 8">B05.10</strain>
    </source>
</reference>
<dbReference type="InterPro" id="IPR038718">
    <property type="entry name" value="SNF2-like_sf"/>
</dbReference>
<name>A0A384JJN0_BOTFB</name>
<reference evidence="7 8" key="1">
    <citation type="journal article" date="2011" name="PLoS Genet.">
        <title>Genomic analysis of the necrotrophic fungal pathogens Sclerotinia sclerotiorum and Botrytis cinerea.</title>
        <authorList>
            <person name="Amselem J."/>
            <person name="Cuomo C.A."/>
            <person name="van Kan J.A."/>
            <person name="Viaud M."/>
            <person name="Benito E.P."/>
            <person name="Couloux A."/>
            <person name="Coutinho P.M."/>
            <person name="de Vries R.P."/>
            <person name="Dyer P.S."/>
            <person name="Fillinger S."/>
            <person name="Fournier E."/>
            <person name="Gout L."/>
            <person name="Hahn M."/>
            <person name="Kohn L."/>
            <person name="Lapalu N."/>
            <person name="Plummer K.M."/>
            <person name="Pradier J.M."/>
            <person name="Quevillon E."/>
            <person name="Sharon A."/>
            <person name="Simon A."/>
            <person name="ten Have A."/>
            <person name="Tudzynski B."/>
            <person name="Tudzynski P."/>
            <person name="Wincker P."/>
            <person name="Andrew M."/>
            <person name="Anthouard V."/>
            <person name="Beever R.E."/>
            <person name="Beffa R."/>
            <person name="Benoit I."/>
            <person name="Bouzid O."/>
            <person name="Brault B."/>
            <person name="Chen Z."/>
            <person name="Choquer M."/>
            <person name="Collemare J."/>
            <person name="Cotton P."/>
            <person name="Danchin E.G."/>
            <person name="Da Silva C."/>
            <person name="Gautier A."/>
            <person name="Giraud C."/>
            <person name="Giraud T."/>
            <person name="Gonzalez C."/>
            <person name="Grossetete S."/>
            <person name="Guldener U."/>
            <person name="Henrissat B."/>
            <person name="Howlett B.J."/>
            <person name="Kodira C."/>
            <person name="Kretschmer M."/>
            <person name="Lappartient A."/>
            <person name="Leroch M."/>
            <person name="Levis C."/>
            <person name="Mauceli E."/>
            <person name="Neuveglise C."/>
            <person name="Oeser B."/>
            <person name="Pearson M."/>
            <person name="Poulain J."/>
            <person name="Poussereau N."/>
            <person name="Quesneville H."/>
            <person name="Rascle C."/>
            <person name="Schumacher J."/>
            <person name="Segurens B."/>
            <person name="Sexton A."/>
            <person name="Silva E."/>
            <person name="Sirven C."/>
            <person name="Soanes D.M."/>
            <person name="Talbot N.J."/>
            <person name="Templeton M."/>
            <person name="Yandava C."/>
            <person name="Yarden O."/>
            <person name="Zeng Q."/>
            <person name="Rollins J.A."/>
            <person name="Lebrun M.H."/>
            <person name="Dickman M."/>
        </authorList>
    </citation>
    <scope>NUCLEOTIDE SEQUENCE [LARGE SCALE GENOMIC DNA]</scope>
    <source>
        <strain evidence="7 8">B05.10</strain>
    </source>
</reference>
<evidence type="ECO:0000313" key="7">
    <source>
        <dbReference type="EMBL" id="ATZ50661.1"/>
    </source>
</evidence>
<dbReference type="SUPFAM" id="SSF52540">
    <property type="entry name" value="P-loop containing nucleoside triphosphate hydrolases"/>
    <property type="match status" value="2"/>
</dbReference>
<dbReference type="Proteomes" id="UP000001798">
    <property type="component" value="Chromosome 6"/>
</dbReference>
<dbReference type="Pfam" id="PF00271">
    <property type="entry name" value="Helicase_C"/>
    <property type="match status" value="1"/>
</dbReference>
<protein>
    <submittedName>
        <fullName evidence="7">Uncharacterized protein</fullName>
    </submittedName>
</protein>
<feature type="domain" description="Helicase C-terminal" evidence="6">
    <location>
        <begin position="550"/>
        <end position="699"/>
    </location>
</feature>
<evidence type="ECO:0000256" key="4">
    <source>
        <dbReference type="SAM" id="MobiDB-lite"/>
    </source>
</evidence>
<dbReference type="SMART" id="SM00487">
    <property type="entry name" value="DEXDc"/>
    <property type="match status" value="1"/>
</dbReference>
<reference evidence="7 8" key="2">
    <citation type="journal article" date="2012" name="Eukaryot. Cell">
        <title>Genome update of Botrytis cinerea strains B05.10 and T4.</title>
        <authorList>
            <person name="Staats M."/>
            <person name="van Kan J.A."/>
        </authorList>
    </citation>
    <scope>NUCLEOTIDE SEQUENCE [LARGE SCALE GENOMIC DNA]</scope>
    <source>
        <strain evidence="7 8">B05.10</strain>
    </source>
</reference>
<dbReference type="Gene3D" id="3.40.50.10810">
    <property type="entry name" value="Tandem AAA-ATPase domain"/>
    <property type="match status" value="1"/>
</dbReference>
<feature type="compositionally biased region" description="Acidic residues" evidence="4">
    <location>
        <begin position="112"/>
        <end position="123"/>
    </location>
</feature>
<dbReference type="InterPro" id="IPR027417">
    <property type="entry name" value="P-loop_NTPase"/>
</dbReference>
<keyword evidence="1" id="KW-0547">Nucleotide-binding</keyword>